<keyword evidence="6 7" id="KW-0472">Membrane</keyword>
<reference evidence="9 10" key="1">
    <citation type="submission" date="2017-08" db="EMBL/GenBank/DDBJ databases">
        <title>Substantial Increase in Enzyme Production by Combined Drug-Resistance Mutations in Paenibacillus agaridevorans.</title>
        <authorList>
            <person name="Tanaka Y."/>
            <person name="Funane K."/>
            <person name="Hosaka T."/>
            <person name="Shiwa Y."/>
            <person name="Fujita N."/>
            <person name="Miyazaki T."/>
            <person name="Yoshikawa H."/>
            <person name="Murakami K."/>
            <person name="Kasahara K."/>
            <person name="Inaoka T."/>
            <person name="Hiraga Y."/>
            <person name="Ochi K."/>
        </authorList>
    </citation>
    <scope>NUCLEOTIDE SEQUENCE [LARGE SCALE GENOMIC DNA]</scope>
    <source>
        <strain evidence="9 10">T-3040</strain>
    </source>
</reference>
<evidence type="ECO:0000313" key="9">
    <source>
        <dbReference type="EMBL" id="GBG08387.1"/>
    </source>
</evidence>
<evidence type="ECO:0000259" key="8">
    <source>
        <dbReference type="PROSITE" id="PS50928"/>
    </source>
</evidence>
<keyword evidence="10" id="KW-1185">Reference proteome</keyword>
<dbReference type="GO" id="GO:0055085">
    <property type="term" value="P:transmembrane transport"/>
    <property type="evidence" value="ECO:0007669"/>
    <property type="project" value="InterPro"/>
</dbReference>
<feature type="transmembrane region" description="Helical" evidence="7">
    <location>
        <begin position="109"/>
        <end position="129"/>
    </location>
</feature>
<dbReference type="InterPro" id="IPR035906">
    <property type="entry name" value="MetI-like_sf"/>
</dbReference>
<dbReference type="CDD" id="cd06261">
    <property type="entry name" value="TM_PBP2"/>
    <property type="match status" value="1"/>
</dbReference>
<dbReference type="Gene3D" id="1.10.3720.10">
    <property type="entry name" value="MetI-like"/>
    <property type="match status" value="1"/>
</dbReference>
<feature type="transmembrane region" description="Helical" evidence="7">
    <location>
        <begin position="12"/>
        <end position="33"/>
    </location>
</feature>
<comment type="subcellular location">
    <subcellularLocation>
        <location evidence="1 7">Cell membrane</location>
        <topology evidence="1 7">Multi-pass membrane protein</topology>
    </subcellularLocation>
</comment>
<comment type="similarity">
    <text evidence="7">Belongs to the binding-protein-dependent transport system permease family.</text>
</comment>
<dbReference type="PANTHER" id="PTHR30193">
    <property type="entry name" value="ABC TRANSPORTER PERMEASE PROTEIN"/>
    <property type="match status" value="1"/>
</dbReference>
<feature type="transmembrane region" description="Helical" evidence="7">
    <location>
        <begin position="208"/>
        <end position="233"/>
    </location>
</feature>
<comment type="caution">
    <text evidence="9">The sequence shown here is derived from an EMBL/GenBank/DDBJ whole genome shotgun (WGS) entry which is preliminary data.</text>
</comment>
<dbReference type="SUPFAM" id="SSF161098">
    <property type="entry name" value="MetI-like"/>
    <property type="match status" value="1"/>
</dbReference>
<sequence length="299" mass="33718">MKTFTKWKDYFTSYLFVIPGLSLFAVFYLLPFYQSYRLSFYEWSGYTPMSQAKFVGLSNFNKAFEDDVFWESVIRVFKISIGIIGLEIPLALLLAILVNKVIRAGAYRIIYFIPTILSPIAVGMIWKWMYEPKFGIINQTLDALGLSSLKHAWLAESSTAMGAVGVTFIWETFGTFFLLFLVGLTGIDKQLYEAASIEGASSFQTFKSVTLPLMVPTIILVMILLVLGSMQIFGQVVIMTNGGPGYATEVPSMRIYKEAFENSKMGYSTTLSVLFGFILIVFSVIQLTFSRRYGAKLYE</sequence>
<dbReference type="Pfam" id="PF00528">
    <property type="entry name" value="BPD_transp_1"/>
    <property type="match status" value="1"/>
</dbReference>
<keyword evidence="3" id="KW-1003">Cell membrane</keyword>
<dbReference type="EMBL" id="BDQX01000163">
    <property type="protein sequence ID" value="GBG08387.1"/>
    <property type="molecule type" value="Genomic_DNA"/>
</dbReference>
<gene>
    <name evidence="9" type="ORF">PAT3040_02967</name>
</gene>
<dbReference type="Proteomes" id="UP000245202">
    <property type="component" value="Unassembled WGS sequence"/>
</dbReference>
<evidence type="ECO:0000256" key="7">
    <source>
        <dbReference type="RuleBase" id="RU363032"/>
    </source>
</evidence>
<evidence type="ECO:0000256" key="1">
    <source>
        <dbReference type="ARBA" id="ARBA00004651"/>
    </source>
</evidence>
<dbReference type="GO" id="GO:0005886">
    <property type="term" value="C:plasma membrane"/>
    <property type="evidence" value="ECO:0007669"/>
    <property type="project" value="UniProtKB-SubCell"/>
</dbReference>
<evidence type="ECO:0000256" key="4">
    <source>
        <dbReference type="ARBA" id="ARBA00022692"/>
    </source>
</evidence>
<dbReference type="AlphaFoldDB" id="A0A2R5EP80"/>
<evidence type="ECO:0000256" key="3">
    <source>
        <dbReference type="ARBA" id="ARBA00022475"/>
    </source>
</evidence>
<accession>A0A2R5EP80</accession>
<feature type="transmembrane region" description="Helical" evidence="7">
    <location>
        <begin position="76"/>
        <end position="97"/>
    </location>
</feature>
<evidence type="ECO:0000256" key="5">
    <source>
        <dbReference type="ARBA" id="ARBA00022989"/>
    </source>
</evidence>
<dbReference type="InterPro" id="IPR051393">
    <property type="entry name" value="ABC_transporter_permease"/>
</dbReference>
<dbReference type="InterPro" id="IPR000515">
    <property type="entry name" value="MetI-like"/>
</dbReference>
<name>A0A2R5EP80_9BACL</name>
<dbReference type="RefSeq" id="WP_087567996.1">
    <property type="nucleotide sequence ID" value="NZ_BDQX01000163.1"/>
</dbReference>
<evidence type="ECO:0000313" key="10">
    <source>
        <dbReference type="Proteomes" id="UP000245202"/>
    </source>
</evidence>
<keyword evidence="2 7" id="KW-0813">Transport</keyword>
<proteinExistence type="inferred from homology"/>
<protein>
    <submittedName>
        <fullName evidence="9">Sugar ABC transporter permease</fullName>
    </submittedName>
</protein>
<dbReference type="PANTHER" id="PTHR30193:SF37">
    <property type="entry name" value="INNER MEMBRANE ABC TRANSPORTER PERMEASE PROTEIN YCJO"/>
    <property type="match status" value="1"/>
</dbReference>
<evidence type="ECO:0000256" key="2">
    <source>
        <dbReference type="ARBA" id="ARBA00022448"/>
    </source>
</evidence>
<keyword evidence="5 7" id="KW-1133">Transmembrane helix</keyword>
<feature type="transmembrane region" description="Helical" evidence="7">
    <location>
        <begin position="168"/>
        <end position="187"/>
    </location>
</feature>
<feature type="transmembrane region" description="Helical" evidence="7">
    <location>
        <begin position="267"/>
        <end position="289"/>
    </location>
</feature>
<dbReference type="PROSITE" id="PS50928">
    <property type="entry name" value="ABC_TM1"/>
    <property type="match status" value="1"/>
</dbReference>
<organism evidence="9 10">
    <name type="scientific">Paenibacillus agaridevorans</name>
    <dbReference type="NCBI Taxonomy" id="171404"/>
    <lineage>
        <taxon>Bacteria</taxon>
        <taxon>Bacillati</taxon>
        <taxon>Bacillota</taxon>
        <taxon>Bacilli</taxon>
        <taxon>Bacillales</taxon>
        <taxon>Paenibacillaceae</taxon>
        <taxon>Paenibacillus</taxon>
    </lineage>
</organism>
<keyword evidence="4 7" id="KW-0812">Transmembrane</keyword>
<evidence type="ECO:0000256" key="6">
    <source>
        <dbReference type="ARBA" id="ARBA00023136"/>
    </source>
</evidence>
<feature type="domain" description="ABC transmembrane type-1" evidence="8">
    <location>
        <begin position="73"/>
        <end position="286"/>
    </location>
</feature>